<dbReference type="Proteomes" id="UP000251717">
    <property type="component" value="Unassembled WGS sequence"/>
</dbReference>
<sequence>MRMMILFETDVFYDSDCLSCFLAVRECGILQKLFSKIIVPGVVAHEILKKGTPQHIKDNFNDLVKLDFVEVRGMEVGSSEHELFNDIKRDYEFMGDGEAAVIALNQENGGVIASNNLRDVKDYVEDYDLNLITTAFILAIAYENHLKTKEELDKIWKDMINNGRKRSLPRNVNSFTQYYDELYLDDMLFMGLN</sequence>
<keyword evidence="2" id="KW-1185">Reference proteome</keyword>
<comment type="caution">
    <text evidence="1">The sequence shown here is derived from an EMBL/GenBank/DDBJ whole genome shotgun (WGS) entry which is preliminary data.</text>
</comment>
<dbReference type="AlphaFoldDB" id="A0A315XPK8"/>
<reference evidence="1 2" key="1">
    <citation type="submission" date="2017-03" db="EMBL/GenBank/DDBJ databases">
        <title>Genome sequence of Methanobrevibacter thaueri.</title>
        <authorList>
            <person name="Poehlein A."/>
            <person name="Seedorf H."/>
            <person name="Daniel R."/>
        </authorList>
    </citation>
    <scope>NUCLEOTIDE SEQUENCE [LARGE SCALE GENOMIC DNA]</scope>
    <source>
        <strain evidence="1 2">DSM 11995</strain>
    </source>
</reference>
<gene>
    <name evidence="1" type="ORF">MBBTH_02340</name>
</gene>
<protein>
    <recommendedName>
        <fullName evidence="3">PIN domain-containing protein</fullName>
    </recommendedName>
</protein>
<dbReference type="Pfam" id="PF11848">
    <property type="entry name" value="DUF3368"/>
    <property type="match status" value="1"/>
</dbReference>
<dbReference type="EMBL" id="MZGS01000014">
    <property type="protein sequence ID" value="PWB88090.1"/>
    <property type="molecule type" value="Genomic_DNA"/>
</dbReference>
<accession>A0A315XPK8</accession>
<dbReference type="InterPro" id="IPR021799">
    <property type="entry name" value="PIN-like_prokaryotic"/>
</dbReference>
<evidence type="ECO:0000313" key="1">
    <source>
        <dbReference type="EMBL" id="PWB88090.1"/>
    </source>
</evidence>
<organism evidence="1 2">
    <name type="scientific">Methanobrevibacter thaueri</name>
    <dbReference type="NCBI Taxonomy" id="190975"/>
    <lineage>
        <taxon>Archaea</taxon>
        <taxon>Methanobacteriati</taxon>
        <taxon>Methanobacteriota</taxon>
        <taxon>Methanomada group</taxon>
        <taxon>Methanobacteria</taxon>
        <taxon>Methanobacteriales</taxon>
        <taxon>Methanobacteriaceae</taxon>
        <taxon>Methanobrevibacter</taxon>
    </lineage>
</organism>
<evidence type="ECO:0000313" key="2">
    <source>
        <dbReference type="Proteomes" id="UP000251717"/>
    </source>
</evidence>
<proteinExistence type="predicted"/>
<name>A0A315XPK8_9EURY</name>
<evidence type="ECO:0008006" key="3">
    <source>
        <dbReference type="Google" id="ProtNLM"/>
    </source>
</evidence>